<name>A0A8X6JWK6_9ARAC</name>
<organism evidence="1 2">
    <name type="scientific">Trichonephila inaurata madagascariensis</name>
    <dbReference type="NCBI Taxonomy" id="2747483"/>
    <lineage>
        <taxon>Eukaryota</taxon>
        <taxon>Metazoa</taxon>
        <taxon>Ecdysozoa</taxon>
        <taxon>Arthropoda</taxon>
        <taxon>Chelicerata</taxon>
        <taxon>Arachnida</taxon>
        <taxon>Araneae</taxon>
        <taxon>Araneomorphae</taxon>
        <taxon>Entelegynae</taxon>
        <taxon>Araneoidea</taxon>
        <taxon>Nephilidae</taxon>
        <taxon>Trichonephila</taxon>
        <taxon>Trichonephila inaurata</taxon>
    </lineage>
</organism>
<sequence length="146" mass="16541">MTLFRRYRISSVKAFHKRGRPARINKLSSTTPVISPVCIIEYKTIFHQGGEASPFIEHYIDTQSHLPVSEAKEVLQEQQDKRKSFAYQRTPGASYNFGDIVLLPNQACPKNTGVKLEFMPRHDGSFVFIEHKSPVSYSVANTVSPN</sequence>
<dbReference type="EMBL" id="BMAV01027954">
    <property type="protein sequence ID" value="GFS63800.1"/>
    <property type="molecule type" value="Genomic_DNA"/>
</dbReference>
<keyword evidence="2" id="KW-1185">Reference proteome</keyword>
<dbReference type="Proteomes" id="UP000886998">
    <property type="component" value="Unassembled WGS sequence"/>
</dbReference>
<accession>A0A8X6JWK6</accession>
<reference evidence="1" key="1">
    <citation type="submission" date="2020-08" db="EMBL/GenBank/DDBJ databases">
        <title>Multicomponent nature underlies the extraordinary mechanical properties of spider dragline silk.</title>
        <authorList>
            <person name="Kono N."/>
            <person name="Nakamura H."/>
            <person name="Mori M."/>
            <person name="Yoshida Y."/>
            <person name="Ohtoshi R."/>
            <person name="Malay A.D."/>
            <person name="Moran D.A.P."/>
            <person name="Tomita M."/>
            <person name="Numata K."/>
            <person name="Arakawa K."/>
        </authorList>
    </citation>
    <scope>NUCLEOTIDE SEQUENCE</scope>
</reference>
<gene>
    <name evidence="1" type="ORF">TNIN_20691</name>
</gene>
<protein>
    <submittedName>
        <fullName evidence="1">Uncharacterized protein</fullName>
    </submittedName>
</protein>
<proteinExistence type="predicted"/>
<evidence type="ECO:0000313" key="1">
    <source>
        <dbReference type="EMBL" id="GFS63800.1"/>
    </source>
</evidence>
<comment type="caution">
    <text evidence="1">The sequence shown here is derived from an EMBL/GenBank/DDBJ whole genome shotgun (WGS) entry which is preliminary data.</text>
</comment>
<dbReference type="AlphaFoldDB" id="A0A8X6JWK6"/>
<evidence type="ECO:0000313" key="2">
    <source>
        <dbReference type="Proteomes" id="UP000886998"/>
    </source>
</evidence>
<dbReference type="OrthoDB" id="6433179at2759"/>